<dbReference type="GO" id="GO:0000166">
    <property type="term" value="F:nucleotide binding"/>
    <property type="evidence" value="ECO:0007669"/>
    <property type="project" value="InterPro"/>
</dbReference>
<organism evidence="3 4">
    <name type="scientific">Ruminiclostridium cellobioparum subsp. termitidis CT1112</name>
    <dbReference type="NCBI Taxonomy" id="1195236"/>
    <lineage>
        <taxon>Bacteria</taxon>
        <taxon>Bacillati</taxon>
        <taxon>Bacillota</taxon>
        <taxon>Clostridia</taxon>
        <taxon>Eubacteriales</taxon>
        <taxon>Oscillospiraceae</taxon>
        <taxon>Ruminiclostridium</taxon>
    </lineage>
</organism>
<dbReference type="Pfam" id="PF22725">
    <property type="entry name" value="GFO_IDH_MocA_C3"/>
    <property type="match status" value="1"/>
</dbReference>
<evidence type="ECO:0000313" key="4">
    <source>
        <dbReference type="Proteomes" id="UP000014155"/>
    </source>
</evidence>
<gene>
    <name evidence="3" type="ORF">CTER_1099</name>
</gene>
<proteinExistence type="predicted"/>
<comment type="caution">
    <text evidence="3">The sequence shown here is derived from an EMBL/GenBank/DDBJ whole genome shotgun (WGS) entry which is preliminary data.</text>
</comment>
<dbReference type="InterPro" id="IPR052515">
    <property type="entry name" value="Gfo/Idh/MocA_Oxidoreductase"/>
</dbReference>
<sequence length="346" mass="38176">MNNMTNPINDSCKFNAAIIGCGAIHALHADTVMHSPLAVLSSVADIDPARAKASSEKYNCNYFTDYTKVLEDENIDVIHICTPHYLHADMAIAAMEHGKHVILEKPMAIKLPDAEKLIYTSDATGKQLGICFQNRYNTSSVKAKSFLTSGRGGKLLGARAFVTWYRDEEYYTGSGWRGTWEREGGGVLINQSIHTLDLLQWFMGDINRIKGSVDTRALKKVIEVEDTAEAAIQFESGATALFYATNCYCANAPVMIEIVTENAVLKIEDGLTIKYNNGDCESYSEVDRSTGAKAYWGSSHKTLIEDFYSRLAEGTKFPLDGSEGIKALQMLHAIYSSSKSGEYIEL</sequence>
<dbReference type="PANTHER" id="PTHR43249">
    <property type="entry name" value="UDP-N-ACETYL-2-AMINO-2-DEOXY-D-GLUCURONATE OXIDASE"/>
    <property type="match status" value="1"/>
</dbReference>
<evidence type="ECO:0000313" key="3">
    <source>
        <dbReference type="EMBL" id="EMS72961.1"/>
    </source>
</evidence>
<dbReference type="InterPro" id="IPR000683">
    <property type="entry name" value="Gfo/Idh/MocA-like_OxRdtase_N"/>
</dbReference>
<dbReference type="Proteomes" id="UP000014155">
    <property type="component" value="Unassembled WGS sequence"/>
</dbReference>
<dbReference type="SUPFAM" id="SSF55347">
    <property type="entry name" value="Glyceraldehyde-3-phosphate dehydrogenase-like, C-terminal domain"/>
    <property type="match status" value="1"/>
</dbReference>
<dbReference type="SUPFAM" id="SSF51735">
    <property type="entry name" value="NAD(P)-binding Rossmann-fold domains"/>
    <property type="match status" value="1"/>
</dbReference>
<reference evidence="3 4" key="1">
    <citation type="journal article" date="2013" name="Genome Announc.">
        <title>Draft Genome Sequence of the Cellulolytic, Mesophilic, Anaerobic Bacterium Clostridium termitidis Strain CT1112 (DSM 5398).</title>
        <authorList>
            <person name="Lal S."/>
            <person name="Ramachandran U."/>
            <person name="Zhang X."/>
            <person name="Munir R."/>
            <person name="Sparling R."/>
            <person name="Levin D.B."/>
        </authorList>
    </citation>
    <scope>NUCLEOTIDE SEQUENCE [LARGE SCALE GENOMIC DNA]</scope>
    <source>
        <strain evidence="3 4">CT1112</strain>
    </source>
</reference>
<protein>
    <submittedName>
        <fullName evidence="3">Oxidoreductase, NAD-binding domain protein</fullName>
    </submittedName>
</protein>
<evidence type="ECO:0000259" key="2">
    <source>
        <dbReference type="Pfam" id="PF22725"/>
    </source>
</evidence>
<dbReference type="InterPro" id="IPR055170">
    <property type="entry name" value="GFO_IDH_MocA-like_dom"/>
</dbReference>
<dbReference type="PANTHER" id="PTHR43249:SF1">
    <property type="entry name" value="D-GLUCOSIDE 3-DEHYDROGENASE"/>
    <property type="match status" value="1"/>
</dbReference>
<dbReference type="Pfam" id="PF01408">
    <property type="entry name" value="GFO_IDH_MocA"/>
    <property type="match status" value="1"/>
</dbReference>
<dbReference type="PATRIC" id="fig|1195236.3.peg.1394"/>
<feature type="domain" description="Gfo/Idh/MocA-like oxidoreductase N-terminal" evidence="1">
    <location>
        <begin position="14"/>
        <end position="129"/>
    </location>
</feature>
<accession>S0FRI2</accession>
<dbReference type="STRING" id="1195236.CTER_1099"/>
<dbReference type="RefSeq" id="WP_004624711.1">
    <property type="nucleotide sequence ID" value="NZ_AORV01000025.1"/>
</dbReference>
<dbReference type="EMBL" id="AORV01000025">
    <property type="protein sequence ID" value="EMS72961.1"/>
    <property type="molecule type" value="Genomic_DNA"/>
</dbReference>
<dbReference type="Gene3D" id="3.30.360.10">
    <property type="entry name" value="Dihydrodipicolinate Reductase, domain 2"/>
    <property type="match status" value="1"/>
</dbReference>
<dbReference type="Gene3D" id="3.40.50.720">
    <property type="entry name" value="NAD(P)-binding Rossmann-like Domain"/>
    <property type="match status" value="1"/>
</dbReference>
<name>S0FRI2_RUMCE</name>
<feature type="domain" description="GFO/IDH/MocA-like oxidoreductase" evidence="2">
    <location>
        <begin position="142"/>
        <end position="264"/>
    </location>
</feature>
<dbReference type="AlphaFoldDB" id="S0FRI2"/>
<evidence type="ECO:0000259" key="1">
    <source>
        <dbReference type="Pfam" id="PF01408"/>
    </source>
</evidence>
<keyword evidence="4" id="KW-1185">Reference proteome</keyword>
<dbReference type="InterPro" id="IPR036291">
    <property type="entry name" value="NAD(P)-bd_dom_sf"/>
</dbReference>
<dbReference type="eggNOG" id="COG0673">
    <property type="taxonomic scope" value="Bacteria"/>
</dbReference>